<proteinExistence type="inferred from homology"/>
<dbReference type="InterPro" id="IPR051468">
    <property type="entry name" value="Fungal_SecMetab_SDRs"/>
</dbReference>
<name>A0ABR3SAI9_9PEZI</name>
<dbReference type="EMBL" id="JAJVDC020000315">
    <property type="protein sequence ID" value="KAL1615415.1"/>
    <property type="molecule type" value="Genomic_DNA"/>
</dbReference>
<dbReference type="Gene3D" id="3.40.50.720">
    <property type="entry name" value="NAD(P)-binding Rossmann-like Domain"/>
    <property type="match status" value="1"/>
</dbReference>
<organism evidence="3 4">
    <name type="scientific">Neofusicoccum ribis</name>
    <dbReference type="NCBI Taxonomy" id="45134"/>
    <lineage>
        <taxon>Eukaryota</taxon>
        <taxon>Fungi</taxon>
        <taxon>Dikarya</taxon>
        <taxon>Ascomycota</taxon>
        <taxon>Pezizomycotina</taxon>
        <taxon>Dothideomycetes</taxon>
        <taxon>Dothideomycetes incertae sedis</taxon>
        <taxon>Botryosphaeriales</taxon>
        <taxon>Botryosphaeriaceae</taxon>
        <taxon>Neofusicoccum</taxon>
    </lineage>
</organism>
<dbReference type="Proteomes" id="UP001521116">
    <property type="component" value="Unassembled WGS sequence"/>
</dbReference>
<dbReference type="SUPFAM" id="SSF51735">
    <property type="entry name" value="NAD(P)-binding Rossmann-fold domains"/>
    <property type="match status" value="1"/>
</dbReference>
<comment type="caution">
    <text evidence="3">The sequence shown here is derived from an EMBL/GenBank/DDBJ whole genome shotgun (WGS) entry which is preliminary data.</text>
</comment>
<evidence type="ECO:0000313" key="3">
    <source>
        <dbReference type="EMBL" id="KAL1615415.1"/>
    </source>
</evidence>
<keyword evidence="4" id="KW-1185">Reference proteome</keyword>
<dbReference type="PRINTS" id="PR00081">
    <property type="entry name" value="GDHRDH"/>
</dbReference>
<protein>
    <submittedName>
        <fullName evidence="3">Secondary metabolism biosynthetic enzyme</fullName>
    </submittedName>
</protein>
<dbReference type="PANTHER" id="PTHR43544">
    <property type="entry name" value="SHORT-CHAIN DEHYDROGENASE/REDUCTASE"/>
    <property type="match status" value="1"/>
</dbReference>
<evidence type="ECO:0000256" key="2">
    <source>
        <dbReference type="RuleBase" id="RU000363"/>
    </source>
</evidence>
<dbReference type="PANTHER" id="PTHR43544:SF36">
    <property type="entry name" value="CHAIN OXIDOREDUCTASE (CSGA), PUTATIVE (AFU_ORTHOLOGUE AFUA_4G00910)-RELATED"/>
    <property type="match status" value="1"/>
</dbReference>
<dbReference type="PRINTS" id="PR00080">
    <property type="entry name" value="SDRFAMILY"/>
</dbReference>
<gene>
    <name evidence="3" type="ORF">SLS56_011828</name>
</gene>
<comment type="similarity">
    <text evidence="1 2">Belongs to the short-chain dehydrogenases/reductases (SDR) family.</text>
</comment>
<reference evidence="3 4" key="1">
    <citation type="submission" date="2024-02" db="EMBL/GenBank/DDBJ databases">
        <title>De novo assembly and annotation of 12 fungi associated with fruit tree decline syndrome in Ontario, Canada.</title>
        <authorList>
            <person name="Sulman M."/>
            <person name="Ellouze W."/>
            <person name="Ilyukhin E."/>
        </authorList>
    </citation>
    <scope>NUCLEOTIDE SEQUENCE [LARGE SCALE GENOMIC DNA]</scope>
    <source>
        <strain evidence="3 4">M1-105</strain>
    </source>
</reference>
<sequence length="250" mass="26547">MASYLITGSSRGLGLALVNHLVTQSGVGTIFATARSESDALKKAVVDHPDLVKFVELDAADRESVKAAVTKVQDSLGGNGLDFLINNAGIMPFTPDGIENMTDLESTFNTNVTTAHNVTSAFLPLLKKGTEKKIVNISTTLGSIGMAPAFKVFPVYAYKISKAALNMLTVQYAQAVEAEGFTVICVSPGWLQTDLGGANADLPAATGAKAVYDVFSRASVEDTGKFFNIHVPDWEKTEGPNQYDGISPPW</sequence>
<dbReference type="Pfam" id="PF00106">
    <property type="entry name" value="adh_short"/>
    <property type="match status" value="1"/>
</dbReference>
<accession>A0ABR3SAI9</accession>
<dbReference type="InterPro" id="IPR036291">
    <property type="entry name" value="NAD(P)-bd_dom_sf"/>
</dbReference>
<evidence type="ECO:0000313" key="4">
    <source>
        <dbReference type="Proteomes" id="UP001521116"/>
    </source>
</evidence>
<dbReference type="InterPro" id="IPR002347">
    <property type="entry name" value="SDR_fam"/>
</dbReference>
<evidence type="ECO:0000256" key="1">
    <source>
        <dbReference type="ARBA" id="ARBA00006484"/>
    </source>
</evidence>
<dbReference type="CDD" id="cd05325">
    <property type="entry name" value="carb_red_sniffer_like_SDR_c"/>
    <property type="match status" value="1"/>
</dbReference>